<comment type="caution">
    <text evidence="8">The sequence shown here is derived from an EMBL/GenBank/DDBJ whole genome shotgun (WGS) entry which is preliminary data.</text>
</comment>
<evidence type="ECO:0000256" key="4">
    <source>
        <dbReference type="ARBA" id="ARBA00022833"/>
    </source>
</evidence>
<organism evidence="8 9">
    <name type="scientific">Cladosporium halotolerans</name>
    <dbReference type="NCBI Taxonomy" id="1052096"/>
    <lineage>
        <taxon>Eukaryota</taxon>
        <taxon>Fungi</taxon>
        <taxon>Dikarya</taxon>
        <taxon>Ascomycota</taxon>
        <taxon>Pezizomycotina</taxon>
        <taxon>Dothideomycetes</taxon>
        <taxon>Dothideomycetidae</taxon>
        <taxon>Cladosporiales</taxon>
        <taxon>Cladosporiaceae</taxon>
        <taxon>Cladosporium</taxon>
    </lineage>
</organism>
<accession>A0AB34K9N8</accession>
<evidence type="ECO:0000256" key="5">
    <source>
        <dbReference type="ARBA" id="ARBA00023242"/>
    </source>
</evidence>
<protein>
    <recommendedName>
        <fullName evidence="7">HAT C-terminal dimerisation domain-containing protein</fullName>
    </recommendedName>
</protein>
<evidence type="ECO:0000313" key="8">
    <source>
        <dbReference type="EMBL" id="KAL1581828.1"/>
    </source>
</evidence>
<dbReference type="SUPFAM" id="SSF53098">
    <property type="entry name" value="Ribonuclease H-like"/>
    <property type="match status" value="1"/>
</dbReference>
<evidence type="ECO:0000259" key="7">
    <source>
        <dbReference type="Pfam" id="PF05699"/>
    </source>
</evidence>
<dbReference type="RefSeq" id="XP_069224936.1">
    <property type="nucleotide sequence ID" value="XM_069378162.1"/>
</dbReference>
<evidence type="ECO:0000256" key="1">
    <source>
        <dbReference type="ARBA" id="ARBA00004123"/>
    </source>
</evidence>
<evidence type="ECO:0000256" key="2">
    <source>
        <dbReference type="ARBA" id="ARBA00022723"/>
    </source>
</evidence>
<dbReference type="InterPro" id="IPR008906">
    <property type="entry name" value="HATC_C_dom"/>
</dbReference>
<sequence length="761" mass="87633">MAATSSFFGSARSSASDKITLCPSNPAFSESTSPDKFTIHGNQYTRKSAFASLRRSRERRSPIWRFGEALVRVENGAEVYYCWTCECERRQQELPILKGNSSALNHMMSYGYDREGVKTERSAHTILGTTALYTLVTATRLESFKALLIRWIVYCHIAFAMLENEYFRDLLACLNKSVADLLPRARATLRKWVTEEYTAQREILKEELAQPVSSIHLSFDLWTAPNYIAILSIYGHWISPSGQRMNKLLAFRRVFGKHASENQAQIVLEGLRELQIRDRIGCVVGDNAATNDTAVSAILEVLQPTLTKKQRSAFRIRCLGHIINLCAHALIFDKGRGNRREAFARSEIKGDESGLASVWRQIGAVGRLHNIVKYIRWSPQRREEFANCIQGGELADFDELELIQDNDTRWNSFYLAISRALEVKDRLEMFCKKHKPDPRSGALADDLLTHTHWYHLILSRLRDCLNVFHISTLDVEGNGAFFYDWFPQLSWLLDELDNWRVDFADEASKDPTFATLSNAAQHVWVKCEKYYKLADDTPFPYAAVILNPTMKKQWFVDRWASGTAEQRTWISQVEEQVRQHWLRFYKHKGRPARPSPPSPGRAIPSAASDDLRERLRVYKRVKLGHEALSEEVDDFEEYLRTDLMPHSATFDPVKYWLHRRQATPQLARFALDCLAIPSMSDDCERSFSSGRDLIHYKRSRLLCDVIEACTCLRDWYGKPSAKKVRAGKVDEDGKEMASEQVYEDFNREEQVQDAYDSDKRL</sequence>
<gene>
    <name evidence="8" type="ORF">WHR41_09559</name>
</gene>
<keyword evidence="4" id="KW-0862">Zinc</keyword>
<keyword evidence="5" id="KW-0539">Nucleus</keyword>
<dbReference type="AlphaFoldDB" id="A0AB34K9N8"/>
<evidence type="ECO:0000256" key="6">
    <source>
        <dbReference type="SAM" id="MobiDB-lite"/>
    </source>
</evidence>
<dbReference type="GO" id="GO:0008270">
    <property type="term" value="F:zinc ion binding"/>
    <property type="evidence" value="ECO:0007669"/>
    <property type="project" value="UniProtKB-KW"/>
</dbReference>
<dbReference type="InterPro" id="IPR052035">
    <property type="entry name" value="ZnF_BED_domain_contain"/>
</dbReference>
<feature type="domain" description="HAT C-terminal dimerisation" evidence="7">
    <location>
        <begin position="635"/>
        <end position="716"/>
    </location>
</feature>
<feature type="compositionally biased region" description="Basic and acidic residues" evidence="6">
    <location>
        <begin position="727"/>
        <end position="737"/>
    </location>
</feature>
<name>A0AB34K9N8_9PEZI</name>
<evidence type="ECO:0000313" key="9">
    <source>
        <dbReference type="Proteomes" id="UP000803884"/>
    </source>
</evidence>
<dbReference type="Pfam" id="PF05699">
    <property type="entry name" value="Dimer_Tnp_hAT"/>
    <property type="match status" value="1"/>
</dbReference>
<proteinExistence type="predicted"/>
<reference evidence="8 9" key="1">
    <citation type="journal article" date="2020" name="Microbiol. Resour. Announc.">
        <title>Draft Genome Sequence of a Cladosporium Species Isolated from the Mesophotic Ascidian Didemnum maculosum.</title>
        <authorList>
            <person name="Gioti A."/>
            <person name="Siaperas R."/>
            <person name="Nikolaivits E."/>
            <person name="Le Goff G."/>
            <person name="Ouazzani J."/>
            <person name="Kotoulas G."/>
            <person name="Topakas E."/>
        </authorList>
    </citation>
    <scope>NUCLEOTIDE SEQUENCE [LARGE SCALE GENOMIC DNA]</scope>
    <source>
        <strain evidence="8 9">TM138-S3</strain>
    </source>
</reference>
<dbReference type="EMBL" id="JAAQHG020000136">
    <property type="protein sequence ID" value="KAL1581828.1"/>
    <property type="molecule type" value="Genomic_DNA"/>
</dbReference>
<evidence type="ECO:0000256" key="3">
    <source>
        <dbReference type="ARBA" id="ARBA00022771"/>
    </source>
</evidence>
<comment type="subcellular location">
    <subcellularLocation>
        <location evidence="1">Nucleus</location>
    </subcellularLocation>
</comment>
<dbReference type="GO" id="GO:0005634">
    <property type="term" value="C:nucleus"/>
    <property type="evidence" value="ECO:0007669"/>
    <property type="project" value="UniProtKB-SubCell"/>
</dbReference>
<dbReference type="InterPro" id="IPR012337">
    <property type="entry name" value="RNaseH-like_sf"/>
</dbReference>
<dbReference type="GeneID" id="96011000"/>
<feature type="region of interest" description="Disordered" evidence="6">
    <location>
        <begin position="722"/>
        <end position="742"/>
    </location>
</feature>
<keyword evidence="2" id="KW-0479">Metal-binding</keyword>
<keyword evidence="9" id="KW-1185">Reference proteome</keyword>
<dbReference type="PANTHER" id="PTHR46481">
    <property type="entry name" value="ZINC FINGER BED DOMAIN-CONTAINING PROTEIN 4"/>
    <property type="match status" value="1"/>
</dbReference>
<dbReference type="Proteomes" id="UP000803884">
    <property type="component" value="Unassembled WGS sequence"/>
</dbReference>
<keyword evidence="3" id="KW-0863">Zinc-finger</keyword>
<dbReference type="PANTHER" id="PTHR46481:SF10">
    <property type="entry name" value="ZINC FINGER BED DOMAIN-CONTAINING PROTEIN 39"/>
    <property type="match status" value="1"/>
</dbReference>
<dbReference type="GO" id="GO:0046983">
    <property type="term" value="F:protein dimerization activity"/>
    <property type="evidence" value="ECO:0007669"/>
    <property type="project" value="InterPro"/>
</dbReference>